<dbReference type="Proteomes" id="UP000198688">
    <property type="component" value="Chromosome I"/>
</dbReference>
<dbReference type="RefSeq" id="WP_092545935.1">
    <property type="nucleotide sequence ID" value="NZ_BOMJ01000115.1"/>
</dbReference>
<evidence type="ECO:0000313" key="2">
    <source>
        <dbReference type="EMBL" id="SDT45807.1"/>
    </source>
</evidence>
<accession>A0A1H2AJ02</accession>
<dbReference type="EMBL" id="LT629758">
    <property type="protein sequence ID" value="SDT45807.1"/>
    <property type="molecule type" value="Genomic_DNA"/>
</dbReference>
<reference evidence="2 3" key="1">
    <citation type="submission" date="2016-10" db="EMBL/GenBank/DDBJ databases">
        <authorList>
            <person name="de Groot N.N."/>
        </authorList>
    </citation>
    <scope>NUCLEOTIDE SEQUENCE [LARGE SCALE GENOMIC DNA]</scope>
    <source>
        <strain evidence="2 3">DSM 43941</strain>
    </source>
</reference>
<name>A0A1H2AJ02_9ACTN</name>
<dbReference type="STRING" id="113562.SAMN04489716_3889"/>
<dbReference type="InterPro" id="IPR045482">
    <property type="entry name" value="fvmX2"/>
</dbReference>
<dbReference type="Pfam" id="PF20000">
    <property type="entry name" value="fvmX2"/>
    <property type="match status" value="1"/>
</dbReference>
<keyword evidence="3" id="KW-1185">Reference proteome</keyword>
<organism evidence="2 3">
    <name type="scientific">Actinoplanes derwentensis</name>
    <dbReference type="NCBI Taxonomy" id="113562"/>
    <lineage>
        <taxon>Bacteria</taxon>
        <taxon>Bacillati</taxon>
        <taxon>Actinomycetota</taxon>
        <taxon>Actinomycetes</taxon>
        <taxon>Micromonosporales</taxon>
        <taxon>Micromonosporaceae</taxon>
        <taxon>Actinoplanes</taxon>
    </lineage>
</organism>
<proteinExistence type="predicted"/>
<feature type="domain" description="FtsH ternary system" evidence="1">
    <location>
        <begin position="1"/>
        <end position="254"/>
    </location>
</feature>
<evidence type="ECO:0000313" key="3">
    <source>
        <dbReference type="Proteomes" id="UP000198688"/>
    </source>
</evidence>
<gene>
    <name evidence="2" type="ORF">SAMN04489716_3889</name>
</gene>
<dbReference type="OrthoDB" id="3695780at2"/>
<sequence>MCNPRRIRVQASRRLAESWNHEVRRQVTLHGEAVGRAESRQELGSLLGRPVLAALERILSAHDGWREIPEGFRYDVDGGYVVYHLDSRSLQTVAEARTEVSAGREAAARVSGVVEEEVQVEGEGRYYDDGWGGLTEETARRDAGLDADRLLDRAAAARIDAARAAAEANTQAEIEARAHAEAQAALAEATAAAEADLERTAGGQLAAVGARVQEAFNVVLASAYRDAILAYARSRRAQGLRVSEGDGVVRIEFEMER</sequence>
<evidence type="ECO:0000259" key="1">
    <source>
        <dbReference type="Pfam" id="PF20000"/>
    </source>
</evidence>
<dbReference type="AlphaFoldDB" id="A0A1H2AJ02"/>
<protein>
    <recommendedName>
        <fullName evidence="1">FtsH ternary system domain-containing protein</fullName>
    </recommendedName>
</protein>